<dbReference type="EMBL" id="PIXR01000274">
    <property type="protein sequence ID" value="TBU07764.1"/>
    <property type="molecule type" value="Genomic_DNA"/>
</dbReference>
<dbReference type="Proteomes" id="UP000293045">
    <property type="component" value="Unassembled WGS sequence"/>
</dbReference>
<dbReference type="AlphaFoldDB" id="A0A4Q9LI49"/>
<accession>A0A4Q9LI49</accession>
<dbReference type="VEuPathDB" id="MicrosporidiaDB:CWI39_0274p0020"/>
<reference evidence="1 2" key="1">
    <citation type="submission" date="2017-12" db="EMBL/GenBank/DDBJ databases">
        <authorList>
            <person name="Pombert J.-F."/>
            <person name="Haag K.L."/>
            <person name="Ebert D."/>
        </authorList>
    </citation>
    <scope>NUCLEOTIDE SEQUENCE [LARGE SCALE GENOMIC DNA]</scope>
    <source>
        <strain evidence="1">IL-BN-2</strain>
    </source>
</reference>
<evidence type="ECO:0000313" key="1">
    <source>
        <dbReference type="EMBL" id="TBU07764.1"/>
    </source>
</evidence>
<name>A0A4Q9LI49_9MICR</name>
<sequence length="235" mass="28032">MHEANETNVENLTNTISLFRKKPSKIIFQKFLFNPATMIFLNEYVFEENLISIIFLDYEVINNQIKFSEKILNIKKIVFFNYKHSLVENIFADDNAMSKAKSFLEHDMIYNLKMSNINLKYLMRDDSLFSHMWIISSNYPYIYLLSFHIDLGNVLIYRIFEYKFLYWKITGIILEKTSNEPNSNSKTKNIGMNLDSICFLNLEINLFQVKIFNLSFTNKYISDNIFFFENFGFNN</sequence>
<gene>
    <name evidence="1" type="ORF">CWI39_0274p0020</name>
</gene>
<comment type="caution">
    <text evidence="1">The sequence shown here is derived from an EMBL/GenBank/DDBJ whole genome shotgun (WGS) entry which is preliminary data.</text>
</comment>
<organism evidence="1 2">
    <name type="scientific">Hamiltosporidium magnivora</name>
    <dbReference type="NCBI Taxonomy" id="148818"/>
    <lineage>
        <taxon>Eukaryota</taxon>
        <taxon>Fungi</taxon>
        <taxon>Fungi incertae sedis</taxon>
        <taxon>Microsporidia</taxon>
        <taxon>Dubosqiidae</taxon>
        <taxon>Hamiltosporidium</taxon>
    </lineage>
</organism>
<evidence type="ECO:0000313" key="2">
    <source>
        <dbReference type="Proteomes" id="UP000293045"/>
    </source>
</evidence>
<proteinExistence type="predicted"/>
<dbReference type="VEuPathDB" id="MicrosporidiaDB:CWI36_1888p0010"/>
<protein>
    <submittedName>
        <fullName evidence="1">Uncharacterized protein</fullName>
    </submittedName>
</protein>